<evidence type="ECO:0000256" key="1">
    <source>
        <dbReference type="SAM" id="MobiDB-lite"/>
    </source>
</evidence>
<gene>
    <name evidence="2" type="ORF">FA13DRAFT_1773940</name>
</gene>
<keyword evidence="3" id="KW-1185">Reference proteome</keyword>
<comment type="caution">
    <text evidence="2">The sequence shown here is derived from an EMBL/GenBank/DDBJ whole genome shotgun (WGS) entry which is preliminary data.</text>
</comment>
<accession>A0A4Y7TE06</accession>
<dbReference type="OrthoDB" id="3125390at2759"/>
<name>A0A4Y7TE06_COPMI</name>
<feature type="region of interest" description="Disordered" evidence="1">
    <location>
        <begin position="34"/>
        <end position="53"/>
    </location>
</feature>
<dbReference type="Proteomes" id="UP000298030">
    <property type="component" value="Unassembled WGS sequence"/>
</dbReference>
<evidence type="ECO:0000313" key="2">
    <source>
        <dbReference type="EMBL" id="TEB32194.1"/>
    </source>
</evidence>
<dbReference type="AlphaFoldDB" id="A0A4Y7TE06"/>
<dbReference type="EMBL" id="QPFP01000016">
    <property type="protein sequence ID" value="TEB32194.1"/>
    <property type="molecule type" value="Genomic_DNA"/>
</dbReference>
<evidence type="ECO:0000313" key="3">
    <source>
        <dbReference type="Proteomes" id="UP000298030"/>
    </source>
</evidence>
<protein>
    <submittedName>
        <fullName evidence="2">Uncharacterized protein</fullName>
    </submittedName>
</protein>
<reference evidence="2 3" key="1">
    <citation type="journal article" date="2019" name="Nat. Ecol. Evol.">
        <title>Megaphylogeny resolves global patterns of mushroom evolution.</title>
        <authorList>
            <person name="Varga T."/>
            <person name="Krizsan K."/>
            <person name="Foldi C."/>
            <person name="Dima B."/>
            <person name="Sanchez-Garcia M."/>
            <person name="Sanchez-Ramirez S."/>
            <person name="Szollosi G.J."/>
            <person name="Szarkandi J.G."/>
            <person name="Papp V."/>
            <person name="Albert L."/>
            <person name="Andreopoulos W."/>
            <person name="Angelini C."/>
            <person name="Antonin V."/>
            <person name="Barry K.W."/>
            <person name="Bougher N.L."/>
            <person name="Buchanan P."/>
            <person name="Buyck B."/>
            <person name="Bense V."/>
            <person name="Catcheside P."/>
            <person name="Chovatia M."/>
            <person name="Cooper J."/>
            <person name="Damon W."/>
            <person name="Desjardin D."/>
            <person name="Finy P."/>
            <person name="Geml J."/>
            <person name="Haridas S."/>
            <person name="Hughes K."/>
            <person name="Justo A."/>
            <person name="Karasinski D."/>
            <person name="Kautmanova I."/>
            <person name="Kiss B."/>
            <person name="Kocsube S."/>
            <person name="Kotiranta H."/>
            <person name="LaButti K.M."/>
            <person name="Lechner B.E."/>
            <person name="Liimatainen K."/>
            <person name="Lipzen A."/>
            <person name="Lukacs Z."/>
            <person name="Mihaltcheva S."/>
            <person name="Morgado L.N."/>
            <person name="Niskanen T."/>
            <person name="Noordeloos M.E."/>
            <person name="Ohm R.A."/>
            <person name="Ortiz-Santana B."/>
            <person name="Ovrebo C."/>
            <person name="Racz N."/>
            <person name="Riley R."/>
            <person name="Savchenko A."/>
            <person name="Shiryaev A."/>
            <person name="Soop K."/>
            <person name="Spirin V."/>
            <person name="Szebenyi C."/>
            <person name="Tomsovsky M."/>
            <person name="Tulloss R.E."/>
            <person name="Uehling J."/>
            <person name="Grigoriev I.V."/>
            <person name="Vagvolgyi C."/>
            <person name="Papp T."/>
            <person name="Martin F.M."/>
            <person name="Miettinen O."/>
            <person name="Hibbett D.S."/>
            <person name="Nagy L.G."/>
        </authorList>
    </citation>
    <scope>NUCLEOTIDE SEQUENCE [LARGE SCALE GENOMIC DNA]</scope>
    <source>
        <strain evidence="2 3">FP101781</strain>
    </source>
</reference>
<sequence length="229" mass="23752">MSSSARETSRFIAQTWDGQPADVKAGYQSRAEHGHNRVPLHSSLPGRGQRVPFTTSCHNVPGSYAPQVPVFSNLAGTPQYSQNGGPFGGFASFDPSTYQLDAEPPNGPVEVSLGSLAYDAPASGTGQSGNFYSSGYQDASSLAAQIAAYNIPYHDLQLVASSVSASSSAQFSAGAGGASGYQDLAPSYGAPSIQELLSTLSGTQVQAVRAYVQQCIANIECRGTHSYSG</sequence>
<proteinExistence type="predicted"/>
<organism evidence="2 3">
    <name type="scientific">Coprinellus micaceus</name>
    <name type="common">Glistening ink-cap mushroom</name>
    <name type="synonym">Coprinus micaceus</name>
    <dbReference type="NCBI Taxonomy" id="71717"/>
    <lineage>
        <taxon>Eukaryota</taxon>
        <taxon>Fungi</taxon>
        <taxon>Dikarya</taxon>
        <taxon>Basidiomycota</taxon>
        <taxon>Agaricomycotina</taxon>
        <taxon>Agaricomycetes</taxon>
        <taxon>Agaricomycetidae</taxon>
        <taxon>Agaricales</taxon>
        <taxon>Agaricineae</taxon>
        <taxon>Psathyrellaceae</taxon>
        <taxon>Coprinellus</taxon>
    </lineage>
</organism>